<reference evidence="8" key="2">
    <citation type="submission" date="2016-06" db="EMBL/GenBank/DDBJ databases">
        <title>The genome of a short-lived fish provides insights into sex chromosome evolution and the genetic control of aging.</title>
        <authorList>
            <person name="Reichwald K."/>
            <person name="Felder M."/>
            <person name="Petzold A."/>
            <person name="Koch P."/>
            <person name="Groth M."/>
            <person name="Platzer M."/>
        </authorList>
    </citation>
    <scope>NUCLEOTIDE SEQUENCE</scope>
    <source>
        <tissue evidence="8">Brain</tissue>
    </source>
</reference>
<evidence type="ECO:0000256" key="7">
    <source>
        <dbReference type="SAM" id="Phobius"/>
    </source>
</evidence>
<feature type="transmembrane region" description="Helical" evidence="7">
    <location>
        <begin position="196"/>
        <end position="216"/>
    </location>
</feature>
<feature type="compositionally biased region" description="Basic and acidic residues" evidence="6">
    <location>
        <begin position="377"/>
        <end position="391"/>
    </location>
</feature>
<dbReference type="EMBL" id="HAEH01008143">
    <property type="protein sequence ID" value="SBR83701.1"/>
    <property type="molecule type" value="Transcribed_RNA"/>
</dbReference>
<reference evidence="8" key="1">
    <citation type="submission" date="2016-05" db="EMBL/GenBank/DDBJ databases">
        <authorList>
            <person name="Lavstsen T."/>
            <person name="Jespersen J.S."/>
        </authorList>
    </citation>
    <scope>NUCLEOTIDE SEQUENCE</scope>
    <source>
        <tissue evidence="8">Brain</tissue>
    </source>
</reference>
<organism evidence="8">
    <name type="scientific">Nothobranchius rachovii</name>
    <name type="common">bluefin notho</name>
    <dbReference type="NCBI Taxonomy" id="451742"/>
    <lineage>
        <taxon>Eukaryota</taxon>
        <taxon>Metazoa</taxon>
        <taxon>Chordata</taxon>
        <taxon>Craniata</taxon>
        <taxon>Vertebrata</taxon>
        <taxon>Euteleostomi</taxon>
        <taxon>Actinopterygii</taxon>
        <taxon>Neopterygii</taxon>
        <taxon>Teleostei</taxon>
        <taxon>Neoteleostei</taxon>
        <taxon>Acanthomorphata</taxon>
        <taxon>Ovalentaria</taxon>
        <taxon>Atherinomorphae</taxon>
        <taxon>Cyprinodontiformes</taxon>
        <taxon>Nothobranchiidae</taxon>
        <taxon>Nothobranchius</taxon>
    </lineage>
</organism>
<feature type="transmembrane region" description="Helical" evidence="7">
    <location>
        <begin position="91"/>
        <end position="112"/>
    </location>
</feature>
<feature type="compositionally biased region" description="Polar residues" evidence="6">
    <location>
        <begin position="1"/>
        <end position="11"/>
    </location>
</feature>
<keyword evidence="2 7" id="KW-0812">Transmembrane</keyword>
<evidence type="ECO:0000256" key="2">
    <source>
        <dbReference type="ARBA" id="ARBA00022692"/>
    </source>
</evidence>
<feature type="region of interest" description="Disordered" evidence="6">
    <location>
        <begin position="685"/>
        <end position="721"/>
    </location>
</feature>
<sequence length="753" mass="80536">MPSRSDCSSVASGSRGWSDSRRGMSDRAPGGARLLLYLGLCHLGLGAMVLAFSFTSMAFTSSARVRQSCPFWAGFFVSLTGNVCSEIRSDVLVSVLCVIQVVASGIVGIISWRRPLTLVVSLFMLLSAVCVILSLAGSMLSCQNAQMVKSMLTCQVENGLCVCCSHTQDCSIEKEDTLVLYLNVDCHAVRHQLKDLLFSACGLSILSTIICTLSTVTCSIHIFSLDLVHLLAPHRSRSVNPECTTPQDAFLTNIMDFEEFVPPIPPPPYYPPEYTCSSETDAQSITYNGSMESPVPLYPTDCPPPYEAVMGQRAASQATVFDPHGTELSGERGTSTAFSGEVSMDSGSLLMSEIVDIPDDSSPSEDSCLLEVGLRNQGERGNRSSGDRGDMSLRGSLTRTPESPLAGGPRARRFLRGERSNSCSSPSTATTTYRSPVLHRQVMLTSSCSQLETISSSSNQQRAFIPEIRVNPSTPLNHGGVPATSVPHPSPASAVGEHGGGPTLLHQPLYRRRRAERGGRGGFTTRRHSEGFLHLVRSHSEPGLSSSTDTVDFGSAGSKASTDTAPSSEACLLPRTPLPPAAALPSKGSMKPAASGVQVPSKPVPTSPLRLPKDCHRSLGDLKVTRVLVARFLQRSKRNLSPSTEHVGSSASGPKRRGGAEAVGLDHVSSEQVLRTPWGSSWGHLVHRSHHPHRRGHHYSHSDSRHNRHQSSRASEGIHLRSCGDLSSSSASLLQLVTAHHGSSGALHSESAL</sequence>
<comment type="subcellular location">
    <subcellularLocation>
        <location evidence="1">Membrane</location>
        <topology evidence="1">Multi-pass membrane protein</topology>
    </subcellularLocation>
</comment>
<feature type="compositionally biased region" description="Polar residues" evidence="6">
    <location>
        <begin position="639"/>
        <end position="652"/>
    </location>
</feature>
<feature type="compositionally biased region" description="Basic residues" evidence="6">
    <location>
        <begin position="685"/>
        <end position="699"/>
    </location>
</feature>
<dbReference type="Pfam" id="PF04103">
    <property type="entry name" value="CD20"/>
    <property type="match status" value="1"/>
</dbReference>
<keyword evidence="4 7" id="KW-0472">Membrane</keyword>
<evidence type="ECO:0000256" key="4">
    <source>
        <dbReference type="ARBA" id="ARBA00023136"/>
    </source>
</evidence>
<dbReference type="InterPro" id="IPR030431">
    <property type="entry name" value="ENTREP1-3"/>
</dbReference>
<feature type="transmembrane region" description="Helical" evidence="7">
    <location>
        <begin position="34"/>
        <end position="59"/>
    </location>
</feature>
<dbReference type="PANTHER" id="PTHR17615:SF7">
    <property type="entry name" value="PROTEIN ENTREP3"/>
    <property type="match status" value="1"/>
</dbReference>
<dbReference type="PANTHER" id="PTHR17615">
    <property type="entry name" value="PROTEIN FAM189A"/>
    <property type="match status" value="1"/>
</dbReference>
<evidence type="ECO:0000256" key="6">
    <source>
        <dbReference type="SAM" id="MobiDB-lite"/>
    </source>
</evidence>
<evidence type="ECO:0000256" key="5">
    <source>
        <dbReference type="ARBA" id="ARBA00034309"/>
    </source>
</evidence>
<accession>A0A1A8PR02</accession>
<evidence type="ECO:0000256" key="3">
    <source>
        <dbReference type="ARBA" id="ARBA00022989"/>
    </source>
</evidence>
<feature type="region of interest" description="Disordered" evidence="6">
    <location>
        <begin position="1"/>
        <end position="24"/>
    </location>
</feature>
<feature type="compositionally biased region" description="Polar residues" evidence="6">
    <location>
        <begin position="420"/>
        <end position="434"/>
    </location>
</feature>
<feature type="region of interest" description="Disordered" evidence="6">
    <location>
        <begin position="483"/>
        <end position="612"/>
    </location>
</feature>
<feature type="region of interest" description="Disordered" evidence="6">
    <location>
        <begin position="639"/>
        <end position="668"/>
    </location>
</feature>
<name>A0A1A8PR02_9TELE</name>
<dbReference type="AlphaFoldDB" id="A0A1A8PR02"/>
<feature type="transmembrane region" description="Helical" evidence="7">
    <location>
        <begin position="118"/>
        <end position="142"/>
    </location>
</feature>
<feature type="compositionally biased region" description="Polar residues" evidence="6">
    <location>
        <begin position="558"/>
        <end position="567"/>
    </location>
</feature>
<gene>
    <name evidence="8" type="primary">FAM189B</name>
</gene>
<dbReference type="GO" id="GO:0016020">
    <property type="term" value="C:membrane"/>
    <property type="evidence" value="ECO:0007669"/>
    <property type="project" value="UniProtKB-SubCell"/>
</dbReference>
<evidence type="ECO:0000256" key="1">
    <source>
        <dbReference type="ARBA" id="ARBA00004141"/>
    </source>
</evidence>
<keyword evidence="3 7" id="KW-1133">Transmembrane helix</keyword>
<evidence type="ECO:0000313" key="8">
    <source>
        <dbReference type="EMBL" id="SBR83701.1"/>
    </source>
</evidence>
<protein>
    <submittedName>
        <fullName evidence="8">Family with sequence similarity 189, member B</fullName>
    </submittedName>
</protein>
<feature type="region of interest" description="Disordered" evidence="6">
    <location>
        <begin position="373"/>
        <end position="436"/>
    </location>
</feature>
<comment type="similarity">
    <text evidence="5">Belongs to the ENTREP family.</text>
</comment>
<dbReference type="InterPro" id="IPR007237">
    <property type="entry name" value="CD20-like"/>
</dbReference>
<proteinExistence type="inferred from homology"/>